<comment type="similarity">
    <text evidence="2">Belongs to the SLC12A transporter family.</text>
</comment>
<evidence type="ECO:0000256" key="5">
    <source>
        <dbReference type="ARBA" id="ARBA00022692"/>
    </source>
</evidence>
<feature type="domain" description="SLC12A transporter C-terminal" evidence="18">
    <location>
        <begin position="686"/>
        <end position="1128"/>
    </location>
</feature>
<keyword evidence="9" id="KW-0915">Sodium</keyword>
<evidence type="ECO:0000256" key="14">
    <source>
        <dbReference type="ARBA" id="ARBA00023214"/>
    </source>
</evidence>
<gene>
    <name evidence="19" type="ORF">PVAND_011667</name>
</gene>
<proteinExistence type="inferred from homology"/>
<feature type="compositionally biased region" description="Polar residues" evidence="15">
    <location>
        <begin position="22"/>
        <end position="41"/>
    </location>
</feature>
<feature type="compositionally biased region" description="Basic and acidic residues" evidence="15">
    <location>
        <begin position="72"/>
        <end position="91"/>
    </location>
</feature>
<dbReference type="GO" id="GO:0055064">
    <property type="term" value="P:chloride ion homeostasis"/>
    <property type="evidence" value="ECO:0007669"/>
    <property type="project" value="TreeGrafter"/>
</dbReference>
<keyword evidence="14" id="KW-0868">Chloride</keyword>
<feature type="transmembrane region" description="Helical" evidence="16">
    <location>
        <begin position="300"/>
        <end position="320"/>
    </location>
</feature>
<evidence type="ECO:0000256" key="8">
    <source>
        <dbReference type="ARBA" id="ARBA00022989"/>
    </source>
</evidence>
<evidence type="ECO:0000256" key="12">
    <source>
        <dbReference type="ARBA" id="ARBA00023180"/>
    </source>
</evidence>
<evidence type="ECO:0000256" key="3">
    <source>
        <dbReference type="ARBA" id="ARBA00022448"/>
    </source>
</evidence>
<dbReference type="GO" id="GO:1990573">
    <property type="term" value="P:potassium ion import across plasma membrane"/>
    <property type="evidence" value="ECO:0007669"/>
    <property type="project" value="TreeGrafter"/>
</dbReference>
<evidence type="ECO:0000259" key="18">
    <source>
        <dbReference type="Pfam" id="PF03522"/>
    </source>
</evidence>
<dbReference type="PANTHER" id="PTHR11827:SF103">
    <property type="entry name" value="SODIUM CHLORIDE COTRANSPORTER 69, ISOFORM E"/>
    <property type="match status" value="1"/>
</dbReference>
<evidence type="ECO:0000313" key="19">
    <source>
        <dbReference type="EMBL" id="KAG5682307.1"/>
    </source>
</evidence>
<keyword evidence="8 16" id="KW-1133">Transmembrane helix</keyword>
<feature type="transmembrane region" description="Helical" evidence="16">
    <location>
        <begin position="210"/>
        <end position="235"/>
    </location>
</feature>
<sequence>MAAKAENSNSLELSSMTRSSSANRFQVNPVNKDSNGTNNQHEGNEDEVDHFSEDTEMVTQRRTSRIQSLKSSFRDSEKKRKESVTRFKVSDENSDEDENLLDGNEYDTKYGRSFRHFTREALPRLDNYRNIMSLQAGTRPTLEELHNASITNKAQTFSSNVDPEGLTEGVIKFGWIKGVLMRCLLNIWGVMLFLRLSWVVGQAGIMQGLILISITTCVTAITALSMSAISTNGIIKGGGTYFMISRSLGPEFGGSIGLIFSLANAVAVAMYIVGFCESLLDLLWNSFQIQIFDGGVQDTRIIGSITVVVLLIIVVIGMEWEAKAQIVLLFILLAAIGDFVIGSIYGPKSDEDRAKGFLGYNMTLFKTNFFEDYRYVDKTQTKKHDFFSVFSIFFPAATGILAGANISGDLKDPQKAIPKGTLLAIFLTTLSYLGMAVMAGSCVARDATGNVTDLATGEFLDCVNKTCEYGLQNSFQVIELVSLFGPLIYAGCFAATLSSALASLVSAPKVFQALCKDELYPKIKWFAKGFGKNNEPVRGYVLTFIIAIGFILVGELNAIAPLISNFFLAAYTLINFSTFHASLAKPIGWRPKFKYYNMWLSLLGAILCVAVMFLISWITALLTFAMVLSLYLIVSYRKPDVNWGSSTQAQTYKNALMSVQQLNYVEEHVKNYRPQILVLSGQPNIRPELVTFGYLLTKKLSMLVCGHIMKTQISQKYRNYLQRKSIDFFKRHKIKAFYSLVDDDDFETGARALMQASGIGKLKPNILLMGYKHDWQTCDKVDLERYFNVVHKAFDMYLAVAILRVPNGLDYSHILGDEAPRHIMDAPKTLTSNDSSTDLASKDKNTSFHGSCDSLSRNISQDEKNVVNKKPVMKCKASSTSDLANNVSNAPDPIDIKRKLLNSTPSKSSAKKLENDPSLLYRGAGGVELPKEIIDELTRFTKKQRADAVIDVWWLYDDGGLTLLLPYIISTRRNWNACRLRVFALANKNSELEFEQRSMASLLSKFRIDYSDLILLPDIIKKPGESTVNFFNDLIKNFISTNDDGDDSLITSSELIAVQDKTNRHLRLREYLLEHSIKSDLVVMTLPMPRKNIIKASHYMAWLEALSKDLPPFLFVRGNQQSVLTFYS</sequence>
<evidence type="ECO:0000256" key="10">
    <source>
        <dbReference type="ARBA" id="ARBA00023065"/>
    </source>
</evidence>
<keyword evidence="4" id="KW-0633">Potassium transport</keyword>
<keyword evidence="5 16" id="KW-0812">Transmembrane</keyword>
<comment type="subcellular location">
    <subcellularLocation>
        <location evidence="1">Membrane</location>
        <topology evidence="1">Multi-pass membrane protein</topology>
    </subcellularLocation>
</comment>
<keyword evidence="11 16" id="KW-0472">Membrane</keyword>
<organism evidence="19 20">
    <name type="scientific">Polypedilum vanderplanki</name>
    <name type="common">Sleeping chironomid midge</name>
    <dbReference type="NCBI Taxonomy" id="319348"/>
    <lineage>
        <taxon>Eukaryota</taxon>
        <taxon>Metazoa</taxon>
        <taxon>Ecdysozoa</taxon>
        <taxon>Arthropoda</taxon>
        <taxon>Hexapoda</taxon>
        <taxon>Insecta</taxon>
        <taxon>Pterygota</taxon>
        <taxon>Neoptera</taxon>
        <taxon>Endopterygota</taxon>
        <taxon>Diptera</taxon>
        <taxon>Nematocera</taxon>
        <taxon>Chironomoidea</taxon>
        <taxon>Chironomidae</taxon>
        <taxon>Chironominae</taxon>
        <taxon>Polypedilum</taxon>
        <taxon>Polypedilum</taxon>
    </lineage>
</organism>
<dbReference type="InterPro" id="IPR004841">
    <property type="entry name" value="AA-permease/SLC12A_dom"/>
</dbReference>
<evidence type="ECO:0000256" key="4">
    <source>
        <dbReference type="ARBA" id="ARBA00022538"/>
    </source>
</evidence>
<feature type="transmembrane region" description="Helical" evidence="16">
    <location>
        <begin position="599"/>
        <end position="632"/>
    </location>
</feature>
<dbReference type="GO" id="GO:0055075">
    <property type="term" value="P:potassium ion homeostasis"/>
    <property type="evidence" value="ECO:0007669"/>
    <property type="project" value="TreeGrafter"/>
</dbReference>
<feature type="transmembrane region" description="Helical" evidence="16">
    <location>
        <begin position="386"/>
        <end position="408"/>
    </location>
</feature>
<dbReference type="OrthoDB" id="2020542at2759"/>
<dbReference type="FunFam" id="1.20.1740.10:FF:000022">
    <property type="entry name" value="Bumetanide-sensitive na-k-cl cotransport protein"/>
    <property type="match status" value="1"/>
</dbReference>
<feature type="transmembrane region" description="Helical" evidence="16">
    <location>
        <begin position="566"/>
        <end position="587"/>
    </location>
</feature>
<accession>A0A9J6CKW1</accession>
<evidence type="ECO:0000313" key="20">
    <source>
        <dbReference type="Proteomes" id="UP001107558"/>
    </source>
</evidence>
<feature type="transmembrane region" description="Helical" evidence="16">
    <location>
        <begin position="487"/>
        <end position="507"/>
    </location>
</feature>
<dbReference type="Gene3D" id="1.20.1740.10">
    <property type="entry name" value="Amino acid/polyamine transporter I"/>
    <property type="match status" value="1"/>
</dbReference>
<dbReference type="InterPro" id="IPR004842">
    <property type="entry name" value="SLC12A_fam"/>
</dbReference>
<feature type="transmembrane region" description="Helical" evidence="16">
    <location>
        <begin position="256"/>
        <end position="280"/>
    </location>
</feature>
<protein>
    <submittedName>
        <fullName evidence="19">Uncharacterized protein</fullName>
    </submittedName>
</protein>
<feature type="transmembrane region" description="Helical" evidence="16">
    <location>
        <begin position="540"/>
        <end position="560"/>
    </location>
</feature>
<dbReference type="PRINTS" id="PR01207">
    <property type="entry name" value="NAKCLTRNSPRT"/>
</dbReference>
<dbReference type="NCBIfam" id="TIGR00930">
    <property type="entry name" value="2a30"/>
    <property type="match status" value="1"/>
</dbReference>
<feature type="compositionally biased region" description="Polar residues" evidence="15">
    <location>
        <begin position="57"/>
        <end position="71"/>
    </location>
</feature>
<feature type="transmembrane region" description="Helical" evidence="16">
    <location>
        <begin position="179"/>
        <end position="198"/>
    </location>
</feature>
<keyword evidence="7" id="KW-0630">Potassium</keyword>
<feature type="transmembrane region" description="Helical" evidence="16">
    <location>
        <begin position="327"/>
        <end position="345"/>
    </location>
</feature>
<evidence type="ECO:0000256" key="9">
    <source>
        <dbReference type="ARBA" id="ARBA00023053"/>
    </source>
</evidence>
<keyword evidence="12" id="KW-0325">Glycoprotein</keyword>
<evidence type="ECO:0000256" key="7">
    <source>
        <dbReference type="ARBA" id="ARBA00022958"/>
    </source>
</evidence>
<evidence type="ECO:0000256" key="13">
    <source>
        <dbReference type="ARBA" id="ARBA00023201"/>
    </source>
</evidence>
<feature type="transmembrane region" description="Helical" evidence="16">
    <location>
        <begin position="420"/>
        <end position="440"/>
    </location>
</feature>
<dbReference type="Proteomes" id="UP001107558">
    <property type="component" value="Chromosome 1"/>
</dbReference>
<dbReference type="InterPro" id="IPR002443">
    <property type="entry name" value="SLC12A1/SLC12A2"/>
</dbReference>
<dbReference type="Pfam" id="PF00324">
    <property type="entry name" value="AA_permease"/>
    <property type="match status" value="1"/>
</dbReference>
<dbReference type="EMBL" id="JADBJN010000001">
    <property type="protein sequence ID" value="KAG5682307.1"/>
    <property type="molecule type" value="Genomic_DNA"/>
</dbReference>
<feature type="region of interest" description="Disordered" evidence="15">
    <location>
        <begin position="1"/>
        <end position="103"/>
    </location>
</feature>
<feature type="domain" description="Amino acid permease/ SLC12A" evidence="17">
    <location>
        <begin position="178"/>
        <end position="677"/>
    </location>
</feature>
<dbReference type="AlphaFoldDB" id="A0A9J6CKW1"/>
<keyword evidence="13" id="KW-0739">Sodium transport</keyword>
<evidence type="ECO:0000259" key="17">
    <source>
        <dbReference type="Pfam" id="PF00324"/>
    </source>
</evidence>
<keyword evidence="6" id="KW-0769">Symport</keyword>
<name>A0A9J6CKW1_POLVA</name>
<keyword evidence="3" id="KW-0813">Transport</keyword>
<evidence type="ECO:0000256" key="6">
    <source>
        <dbReference type="ARBA" id="ARBA00022847"/>
    </source>
</evidence>
<keyword evidence="10" id="KW-0406">Ion transport</keyword>
<dbReference type="InterPro" id="IPR018491">
    <property type="entry name" value="SLC12_C"/>
</dbReference>
<evidence type="ECO:0000256" key="11">
    <source>
        <dbReference type="ARBA" id="ARBA00023136"/>
    </source>
</evidence>
<dbReference type="GO" id="GO:0008511">
    <property type="term" value="F:sodium:potassium:chloride symporter activity"/>
    <property type="evidence" value="ECO:0007669"/>
    <property type="project" value="TreeGrafter"/>
</dbReference>
<dbReference type="PANTHER" id="PTHR11827">
    <property type="entry name" value="SOLUTE CARRIER FAMILY 12, CATION COTRANSPORTERS"/>
    <property type="match status" value="1"/>
</dbReference>
<keyword evidence="20" id="KW-1185">Reference proteome</keyword>
<evidence type="ECO:0000256" key="2">
    <source>
        <dbReference type="ARBA" id="ARBA00010593"/>
    </source>
</evidence>
<dbReference type="GO" id="GO:0006884">
    <property type="term" value="P:cell volume homeostasis"/>
    <property type="evidence" value="ECO:0007669"/>
    <property type="project" value="TreeGrafter"/>
</dbReference>
<dbReference type="GO" id="GO:0055078">
    <property type="term" value="P:sodium ion homeostasis"/>
    <property type="evidence" value="ECO:0007669"/>
    <property type="project" value="TreeGrafter"/>
</dbReference>
<comment type="caution">
    <text evidence="19">The sequence shown here is derived from an EMBL/GenBank/DDBJ whole genome shotgun (WGS) entry which is preliminary data.</text>
</comment>
<feature type="compositionally biased region" description="Low complexity" evidence="15">
    <location>
        <begin position="8"/>
        <end position="21"/>
    </location>
</feature>
<evidence type="ECO:0000256" key="16">
    <source>
        <dbReference type="SAM" id="Phobius"/>
    </source>
</evidence>
<dbReference type="GO" id="GO:0016020">
    <property type="term" value="C:membrane"/>
    <property type="evidence" value="ECO:0007669"/>
    <property type="project" value="UniProtKB-SubCell"/>
</dbReference>
<dbReference type="Pfam" id="PF03522">
    <property type="entry name" value="SLC12"/>
    <property type="match status" value="1"/>
</dbReference>
<evidence type="ECO:0000256" key="1">
    <source>
        <dbReference type="ARBA" id="ARBA00004141"/>
    </source>
</evidence>
<reference evidence="19" key="1">
    <citation type="submission" date="2021-03" db="EMBL/GenBank/DDBJ databases">
        <title>Chromosome level genome of the anhydrobiotic midge Polypedilum vanderplanki.</title>
        <authorList>
            <person name="Yoshida Y."/>
            <person name="Kikawada T."/>
            <person name="Gusev O."/>
        </authorList>
    </citation>
    <scope>NUCLEOTIDE SEQUENCE</scope>
    <source>
        <strain evidence="19">NIAS01</strain>
        <tissue evidence="19">Whole body or cell culture</tissue>
    </source>
</reference>
<evidence type="ECO:0000256" key="15">
    <source>
        <dbReference type="SAM" id="MobiDB-lite"/>
    </source>
</evidence>